<dbReference type="SUPFAM" id="SSF54909">
    <property type="entry name" value="Dimeric alpha+beta barrel"/>
    <property type="match status" value="1"/>
</dbReference>
<dbReference type="EMBL" id="JBHSPR010000039">
    <property type="protein sequence ID" value="MFC6021128.1"/>
    <property type="molecule type" value="Genomic_DNA"/>
</dbReference>
<dbReference type="Gene3D" id="3.30.70.1060">
    <property type="entry name" value="Dimeric alpha+beta barrel"/>
    <property type="match status" value="1"/>
</dbReference>
<dbReference type="InterPro" id="IPR005545">
    <property type="entry name" value="YCII"/>
</dbReference>
<name>A0ABW1KL06_9ACTN</name>
<evidence type="ECO:0000313" key="4">
    <source>
        <dbReference type="Proteomes" id="UP001596203"/>
    </source>
</evidence>
<gene>
    <name evidence="3" type="ORF">ACFP2T_33765</name>
</gene>
<evidence type="ECO:0000256" key="1">
    <source>
        <dbReference type="ARBA" id="ARBA00007689"/>
    </source>
</evidence>
<evidence type="ECO:0000259" key="2">
    <source>
        <dbReference type="Pfam" id="PF03795"/>
    </source>
</evidence>
<evidence type="ECO:0000313" key="3">
    <source>
        <dbReference type="EMBL" id="MFC6021128.1"/>
    </source>
</evidence>
<protein>
    <submittedName>
        <fullName evidence="3">YciI family protein</fullName>
    </submittedName>
</protein>
<keyword evidence="4" id="KW-1185">Reference proteome</keyword>
<organism evidence="3 4">
    <name type="scientific">Plantactinospora solaniradicis</name>
    <dbReference type="NCBI Taxonomy" id="1723736"/>
    <lineage>
        <taxon>Bacteria</taxon>
        <taxon>Bacillati</taxon>
        <taxon>Actinomycetota</taxon>
        <taxon>Actinomycetes</taxon>
        <taxon>Micromonosporales</taxon>
        <taxon>Micromonosporaceae</taxon>
        <taxon>Plantactinospora</taxon>
    </lineage>
</organism>
<comment type="similarity">
    <text evidence="1">Belongs to the YciI family.</text>
</comment>
<reference evidence="4" key="1">
    <citation type="journal article" date="2019" name="Int. J. Syst. Evol. Microbiol.">
        <title>The Global Catalogue of Microorganisms (GCM) 10K type strain sequencing project: providing services to taxonomists for standard genome sequencing and annotation.</title>
        <authorList>
            <consortium name="The Broad Institute Genomics Platform"/>
            <consortium name="The Broad Institute Genome Sequencing Center for Infectious Disease"/>
            <person name="Wu L."/>
            <person name="Ma J."/>
        </authorList>
    </citation>
    <scope>NUCLEOTIDE SEQUENCE [LARGE SCALE GENOMIC DNA]</scope>
    <source>
        <strain evidence="4">ZS-35-S2</strain>
    </source>
</reference>
<dbReference type="PANTHER" id="PTHR35174:SF3">
    <property type="entry name" value="BLL7171 PROTEIN"/>
    <property type="match status" value="1"/>
</dbReference>
<feature type="domain" description="YCII-related" evidence="2">
    <location>
        <begin position="42"/>
        <end position="123"/>
    </location>
</feature>
<dbReference type="Proteomes" id="UP001596203">
    <property type="component" value="Unassembled WGS sequence"/>
</dbReference>
<dbReference type="RefSeq" id="WP_377429020.1">
    <property type="nucleotide sequence ID" value="NZ_JBHSPR010000039.1"/>
</dbReference>
<sequence length="128" mass="13747">MKFLILIYCGPGGWMLPGFLRSPEAPAMSRVDRAGPTETLFTELTESGELVAGTALADPLDGRTVRVHDGVPTVEDGPHDATRAQLAGYVVVDCEHRHRAGEIAARFPSARSGAVEVRPIMDMSGQEM</sequence>
<comment type="caution">
    <text evidence="3">The sequence shown here is derived from an EMBL/GenBank/DDBJ whole genome shotgun (WGS) entry which is preliminary data.</text>
</comment>
<dbReference type="InterPro" id="IPR011008">
    <property type="entry name" value="Dimeric_a/b-barrel"/>
</dbReference>
<dbReference type="PANTHER" id="PTHR35174">
    <property type="entry name" value="BLL7171 PROTEIN-RELATED"/>
    <property type="match status" value="1"/>
</dbReference>
<proteinExistence type="inferred from homology"/>
<dbReference type="Pfam" id="PF03795">
    <property type="entry name" value="YCII"/>
    <property type="match status" value="1"/>
</dbReference>
<accession>A0ABW1KL06</accession>